<reference evidence="1 2" key="1">
    <citation type="journal article" date="2011" name="PLoS ONE">
        <title>The complete genome sequence of Thermoproteus tenax: a physiologically versatile member of the Crenarchaeota.</title>
        <authorList>
            <person name="Siebers B."/>
            <person name="Zaparty M."/>
            <person name="Raddatz G."/>
            <person name="Tjaden B."/>
            <person name="Albers S.V."/>
            <person name="Bell S.D."/>
            <person name="Blombach F."/>
            <person name="Kletzin A."/>
            <person name="Kyrpides N."/>
            <person name="Lanz C."/>
            <person name="Plagens A."/>
            <person name="Rampp M."/>
            <person name="Rosinus A."/>
            <person name="von Jan M."/>
            <person name="Makarova K.S."/>
            <person name="Klenk H.P."/>
            <person name="Schuster S.C."/>
            <person name="Hensel R."/>
        </authorList>
    </citation>
    <scope>NUCLEOTIDE SEQUENCE [LARGE SCALE GENOMIC DNA]</scope>
    <source>
        <strain evidence="2">ATCC 35583 / DSM 2078 / JCM 9277 / NBRC 100435 / Kra 1</strain>
    </source>
</reference>
<dbReference type="PATRIC" id="fig|768679.9.peg.1380"/>
<dbReference type="EMBL" id="FN869859">
    <property type="protein sequence ID" value="CCC81997.1"/>
    <property type="molecule type" value="Genomic_DNA"/>
</dbReference>
<evidence type="ECO:0008006" key="3">
    <source>
        <dbReference type="Google" id="ProtNLM"/>
    </source>
</evidence>
<dbReference type="RefSeq" id="WP_014127252.1">
    <property type="nucleotide sequence ID" value="NC_016070.1"/>
</dbReference>
<dbReference type="KEGG" id="ttn:TTX_1360"/>
<protein>
    <recommendedName>
        <fullName evidence="3">Glycosyltransferase</fullName>
    </recommendedName>
</protein>
<dbReference type="eggNOG" id="arCOG01403">
    <property type="taxonomic scope" value="Archaea"/>
</dbReference>
<name>G4RKA2_THETK</name>
<dbReference type="SUPFAM" id="SSF53756">
    <property type="entry name" value="UDP-Glycosyltransferase/glycogen phosphorylase"/>
    <property type="match status" value="1"/>
</dbReference>
<dbReference type="GeneID" id="11262242"/>
<gene>
    <name evidence="1" type="ordered locus">TTX_1360</name>
</gene>
<evidence type="ECO:0000313" key="1">
    <source>
        <dbReference type="EMBL" id="CCC81997.1"/>
    </source>
</evidence>
<evidence type="ECO:0000313" key="2">
    <source>
        <dbReference type="Proteomes" id="UP000002654"/>
    </source>
</evidence>
<sequence>MKILALSIHNLKTPVHGGARLTLSVLGALSYSHTVLHLGLTGSEVKYDKITVKYRRYATSFDQLLIPNRIYFMKSELQLANSLKMADAVVSLIARIKYDPEIILCGDRGLFALCKLLSNKLNSKLVMMQDALRYVFIKNLKTPFAISFYAMTVLNSDASIAVSQPVAETLRKITLRSRKVFTIIPTFMLLYDNHREESHQINTGVDNALLYSGPTELLIPLARAFPQINFVVTGPLAYYTMPLVKSYGLKNIYLYHNVPDSLLEKINESVTASLIIRNEMTGISITILQSLYFGNPVVANPLAIRGYENLIRKHKELIQNVKIFNNLNQLLQLILYSINTNSIIDIKEKIKTIFDKELSPFVFLSKFNNIISQLFKRDENIITSL</sequence>
<dbReference type="Gene3D" id="3.40.50.2000">
    <property type="entry name" value="Glycogen Phosphorylase B"/>
    <property type="match status" value="2"/>
</dbReference>
<dbReference type="PaxDb" id="768679-TTX_1360"/>
<keyword evidence="2" id="KW-1185">Reference proteome</keyword>
<dbReference type="STRING" id="768679.TTX_1360"/>
<dbReference type="HOGENOM" id="CLU_716934_0_0_2"/>
<dbReference type="AlphaFoldDB" id="G4RKA2"/>
<accession>G4RKA2</accession>
<organism evidence="1 2">
    <name type="scientific">Thermoproteus tenax (strain ATCC 35583 / DSM 2078 / JCM 9277 / NBRC 100435 / Kra 1)</name>
    <dbReference type="NCBI Taxonomy" id="768679"/>
    <lineage>
        <taxon>Archaea</taxon>
        <taxon>Thermoproteota</taxon>
        <taxon>Thermoprotei</taxon>
        <taxon>Thermoproteales</taxon>
        <taxon>Thermoproteaceae</taxon>
        <taxon>Thermoproteus</taxon>
    </lineage>
</organism>
<dbReference type="Proteomes" id="UP000002654">
    <property type="component" value="Chromosome"/>
</dbReference>
<proteinExistence type="predicted"/>